<evidence type="ECO:0000313" key="4">
    <source>
        <dbReference type="EMBL" id="OBT91933.2"/>
    </source>
</evidence>
<dbReference type="PANTHER" id="PTHR13315">
    <property type="entry name" value="METALLO PHOSPHOESTERASE RELATED"/>
    <property type="match status" value="1"/>
</dbReference>
<dbReference type="GO" id="GO:0006506">
    <property type="term" value="P:GPI anchor biosynthetic process"/>
    <property type="evidence" value="ECO:0007669"/>
    <property type="project" value="InterPro"/>
</dbReference>
<name>A0A1B8G7X7_9PEZI</name>
<dbReference type="GO" id="GO:0005783">
    <property type="term" value="C:endoplasmic reticulum"/>
    <property type="evidence" value="ECO:0007669"/>
    <property type="project" value="TreeGrafter"/>
</dbReference>
<feature type="transmembrane region" description="Helical" evidence="3">
    <location>
        <begin position="549"/>
        <end position="569"/>
    </location>
</feature>
<evidence type="ECO:0000313" key="5">
    <source>
        <dbReference type="Proteomes" id="UP000091956"/>
    </source>
</evidence>
<accession>A0A1B8G7X7</accession>
<dbReference type="InterPro" id="IPR029052">
    <property type="entry name" value="Metallo-depent_PP-like"/>
</dbReference>
<reference evidence="4 5" key="1">
    <citation type="submission" date="2016-03" db="EMBL/GenBank/DDBJ databases">
        <title>Comparative genomics of Pseudogymnoascus destructans, the fungus causing white-nose syndrome of bats.</title>
        <authorList>
            <person name="Palmer J.M."/>
            <person name="Drees K.P."/>
            <person name="Foster J.T."/>
            <person name="Lindner D.L."/>
        </authorList>
    </citation>
    <scope>NUCLEOTIDE SEQUENCE [LARGE SCALE GENOMIC DNA]</scope>
    <source>
        <strain evidence="4 5">UAMH 10579</strain>
    </source>
</reference>
<dbReference type="STRING" id="342668.A0A1B8G7X7"/>
<feature type="region of interest" description="Disordered" evidence="2">
    <location>
        <begin position="586"/>
        <end position="627"/>
    </location>
</feature>
<feature type="transmembrane region" description="Helical" evidence="3">
    <location>
        <begin position="697"/>
        <end position="714"/>
    </location>
</feature>
<keyword evidence="1 3" id="KW-0472">Membrane</keyword>
<dbReference type="EMBL" id="KV460277">
    <property type="protein sequence ID" value="OBT91933.2"/>
    <property type="molecule type" value="Genomic_DNA"/>
</dbReference>
<sequence length="716" mass="80091">MSSNYNHLRTRSSRDHFMEPPSFVSRVVNVLPTRLALLALRTLDKPRKAITQLPTTLRNAKRAARRPTLRSFVNVPNGFIAVWFLLLLWGERWAFHSAIKQCRWENWERWPQAATPHHLVLLADPQLVDPHTYTGRPWPLSTFTEHHTDNYLRRSYTNLQLKLKPDTIFFLGDLFDGGREWATMRGDTEDPEWQTKQRAKDEAALVGYWKKNYGENFWMQEYERFGKIFFDLFNLGNPTSQPSRGQRGRKIIASLPGNHDLGFGAKIKMPVRDRFEAFFGEANRVDIIANHTFVSIDSVSLSAGADKSEVDNRDVYAPVEEFLAGVQARKRRATARELRYIRGEPEELRHPRTIQDTDGLVLKESDFLPLDPGEGNSNDFPTILLTHVPLYREPGTPCGPQREHWPPATPPKGQLGPVVPDHRNAISVSRGYQYQNVLSQTDSARLLKTIGNVQHVFSGDDHDYCELVHDEINSGVGIIGRAREITVKSISWCMGVRQPGFLMASLWNPIGPDGRPLGTKGGGHGAVNDVPAPTIETHLCLLPNQISIFIRYIFLSIITISALLARAVLTQTMGLPPTLPPSVFSFSTPSKGDSPLLPTSKRAAELHRSSDSSTSSTSSTLSGHLAPRSAAARTRSVSPAVGYGLPAAQAQGRYAPPAWGEDGDEKEKGKGFREFGSERVVKEGTPLGRIGREFAGSFWRVLWVAVSLFVWLTWSG</sequence>
<dbReference type="SUPFAM" id="SSF56300">
    <property type="entry name" value="Metallo-dependent phosphatases"/>
    <property type="match status" value="1"/>
</dbReference>
<feature type="compositionally biased region" description="Low complexity" evidence="2">
    <location>
        <begin position="611"/>
        <end position="622"/>
    </location>
</feature>
<dbReference type="InterPro" id="IPR033308">
    <property type="entry name" value="PGAP5/Cdc1/Ted1"/>
</dbReference>
<keyword evidence="3" id="KW-0812">Transmembrane</keyword>
<reference evidence="5" key="2">
    <citation type="journal article" date="2018" name="Nat. Commun.">
        <title>Extreme sensitivity to ultraviolet light in the fungal pathogen causing white-nose syndrome of bats.</title>
        <authorList>
            <person name="Palmer J.M."/>
            <person name="Drees K.P."/>
            <person name="Foster J.T."/>
            <person name="Lindner D.L."/>
        </authorList>
    </citation>
    <scope>NUCLEOTIDE SEQUENCE [LARGE SCALE GENOMIC DNA]</scope>
    <source>
        <strain evidence="5">UAMH 10579</strain>
    </source>
</reference>
<proteinExistence type="predicted"/>
<gene>
    <name evidence="4" type="ORF">VE01_09900</name>
</gene>
<dbReference type="RefSeq" id="XP_059319269.1">
    <property type="nucleotide sequence ID" value="XM_059464106.1"/>
</dbReference>
<keyword evidence="5" id="KW-1185">Reference proteome</keyword>
<organism evidence="4 5">
    <name type="scientific">Pseudogymnoascus verrucosus</name>
    <dbReference type="NCBI Taxonomy" id="342668"/>
    <lineage>
        <taxon>Eukaryota</taxon>
        <taxon>Fungi</taxon>
        <taxon>Dikarya</taxon>
        <taxon>Ascomycota</taxon>
        <taxon>Pezizomycotina</taxon>
        <taxon>Leotiomycetes</taxon>
        <taxon>Thelebolales</taxon>
        <taxon>Thelebolaceae</taxon>
        <taxon>Pseudogymnoascus</taxon>
    </lineage>
</organism>
<evidence type="ECO:0000256" key="1">
    <source>
        <dbReference type="ARBA" id="ARBA00023136"/>
    </source>
</evidence>
<dbReference type="AlphaFoldDB" id="A0A1B8G7X7"/>
<feature type="transmembrane region" description="Helical" evidence="3">
    <location>
        <begin position="71"/>
        <end position="90"/>
    </location>
</feature>
<dbReference type="PANTHER" id="PTHR13315:SF4">
    <property type="entry name" value="METALLOPHOSPHOESTERASE, ISOFORM E"/>
    <property type="match status" value="1"/>
</dbReference>
<dbReference type="GeneID" id="28843286"/>
<evidence type="ECO:0000256" key="2">
    <source>
        <dbReference type="SAM" id="MobiDB-lite"/>
    </source>
</evidence>
<dbReference type="GO" id="GO:0016020">
    <property type="term" value="C:membrane"/>
    <property type="evidence" value="ECO:0007669"/>
    <property type="project" value="GOC"/>
</dbReference>
<keyword evidence="3" id="KW-1133">Transmembrane helix</keyword>
<protein>
    <submittedName>
        <fullName evidence="4">Uncharacterized protein</fullName>
    </submittedName>
</protein>
<dbReference type="Proteomes" id="UP000091956">
    <property type="component" value="Unassembled WGS sequence"/>
</dbReference>
<evidence type="ECO:0000256" key="3">
    <source>
        <dbReference type="SAM" id="Phobius"/>
    </source>
</evidence>